<reference evidence="7" key="1">
    <citation type="submission" date="2022-11" db="UniProtKB">
        <authorList>
            <consortium name="WormBaseParasite"/>
        </authorList>
    </citation>
    <scope>IDENTIFICATION</scope>
</reference>
<comment type="subcellular location">
    <subcellularLocation>
        <location evidence="1">Membrane</location>
    </subcellularLocation>
</comment>
<keyword evidence="6" id="KW-1185">Reference proteome</keyword>
<keyword evidence="2 5" id="KW-0812">Transmembrane</keyword>
<dbReference type="WBParaSite" id="PSAMB.scaffold3050size19887.g20153.t1">
    <property type="protein sequence ID" value="PSAMB.scaffold3050size19887.g20153.t1"/>
    <property type="gene ID" value="PSAMB.scaffold3050size19887.g20153"/>
</dbReference>
<evidence type="ECO:0000256" key="4">
    <source>
        <dbReference type="ARBA" id="ARBA00023136"/>
    </source>
</evidence>
<accession>A0A914W3F0</accession>
<protein>
    <submittedName>
        <fullName evidence="7">G-protein coupled receptors family 1 profile domain-containing protein</fullName>
    </submittedName>
</protein>
<dbReference type="InterPro" id="IPR000276">
    <property type="entry name" value="GPCR_Rhodpsn"/>
</dbReference>
<dbReference type="AlphaFoldDB" id="A0A914W3F0"/>
<keyword evidence="3 5" id="KW-1133">Transmembrane helix</keyword>
<organism evidence="6 7">
    <name type="scientific">Plectus sambesii</name>
    <dbReference type="NCBI Taxonomy" id="2011161"/>
    <lineage>
        <taxon>Eukaryota</taxon>
        <taxon>Metazoa</taxon>
        <taxon>Ecdysozoa</taxon>
        <taxon>Nematoda</taxon>
        <taxon>Chromadorea</taxon>
        <taxon>Plectida</taxon>
        <taxon>Plectina</taxon>
        <taxon>Plectoidea</taxon>
        <taxon>Plectidae</taxon>
        <taxon>Plectus</taxon>
    </lineage>
</organism>
<keyword evidence="4 5" id="KW-0472">Membrane</keyword>
<proteinExistence type="predicted"/>
<dbReference type="Proteomes" id="UP000887566">
    <property type="component" value="Unplaced"/>
</dbReference>
<evidence type="ECO:0000256" key="2">
    <source>
        <dbReference type="ARBA" id="ARBA00022692"/>
    </source>
</evidence>
<feature type="transmembrane region" description="Helical" evidence="5">
    <location>
        <begin position="17"/>
        <end position="41"/>
    </location>
</feature>
<evidence type="ECO:0000313" key="7">
    <source>
        <dbReference type="WBParaSite" id="PSAMB.scaffold3050size19887.g20153.t1"/>
    </source>
</evidence>
<evidence type="ECO:0000256" key="3">
    <source>
        <dbReference type="ARBA" id="ARBA00022989"/>
    </source>
</evidence>
<dbReference type="GO" id="GO:0016020">
    <property type="term" value="C:membrane"/>
    <property type="evidence" value="ECO:0007669"/>
    <property type="project" value="UniProtKB-SubCell"/>
</dbReference>
<dbReference type="SUPFAM" id="SSF81321">
    <property type="entry name" value="Family A G protein-coupled receptor-like"/>
    <property type="match status" value="1"/>
</dbReference>
<sequence length="104" mass="10937">MNDSTFLAQFYGPTLTWFAPIFGTVGLLAVLGNALMIWIALSTPSIRSVSSNWFIINMGVSDLLFGLNSSFLCGTAFICGGNGSCPMLAKICGGLADMTVITAM</sequence>
<evidence type="ECO:0000256" key="1">
    <source>
        <dbReference type="ARBA" id="ARBA00004370"/>
    </source>
</evidence>
<dbReference type="GO" id="GO:0004930">
    <property type="term" value="F:G protein-coupled receptor activity"/>
    <property type="evidence" value="ECO:0007669"/>
    <property type="project" value="InterPro"/>
</dbReference>
<evidence type="ECO:0000256" key="5">
    <source>
        <dbReference type="SAM" id="Phobius"/>
    </source>
</evidence>
<evidence type="ECO:0000313" key="6">
    <source>
        <dbReference type="Proteomes" id="UP000887566"/>
    </source>
</evidence>
<name>A0A914W3F0_9BILA</name>
<dbReference type="PRINTS" id="PR00237">
    <property type="entry name" value="GPCRRHODOPSN"/>
</dbReference>
<dbReference type="Gene3D" id="1.20.1070.10">
    <property type="entry name" value="Rhodopsin 7-helix transmembrane proteins"/>
    <property type="match status" value="1"/>
</dbReference>